<dbReference type="AlphaFoldDB" id="A0A8J3NGK0"/>
<dbReference type="GO" id="GO:0009103">
    <property type="term" value="P:lipopolysaccharide biosynthetic process"/>
    <property type="evidence" value="ECO:0007669"/>
    <property type="project" value="TreeGrafter"/>
</dbReference>
<sequence>MPIPGAPESDTPATSPVRAPRRPLGHVPALDGVRAIAIGSVVLFHTPGWGSFPRILPGGHMGVTVFFVLSGFLITTLLLAEHHRYGRIDLRAFWLRRAARLLPGLLLVAVVHTAFWSTQDGLVKTLLPVLAALAYAGSIFAGFWRLMGKITWSWSLSVEEHFYLLWPPVLIRLLRRGRRRPMLALALAAAAIVAVATGLRVWFVDSVRWHDMLYYSTVTRMDALAVGCLAALFAWRYALPAPRLLGWLAAATLAYCFVSPELSIGHASLNLWGLPLGTVATAVLVIAVTQRRDALLARTLSVRPLVHVGVVSYGLYLWNLLPGRALMQLLGHHPGHVLTVLSWLAILACVELSYRLVERPVLDWARARLRGERRPLWPRREPDIVRVSATERANRCIGRTAAWRVPAVIR</sequence>
<evidence type="ECO:0000259" key="3">
    <source>
        <dbReference type="Pfam" id="PF01757"/>
    </source>
</evidence>
<feature type="transmembrane region" description="Helical" evidence="2">
    <location>
        <begin position="125"/>
        <end position="144"/>
    </location>
</feature>
<organism evidence="4 5">
    <name type="scientific">Actinocatenispora rupis</name>
    <dbReference type="NCBI Taxonomy" id="519421"/>
    <lineage>
        <taxon>Bacteria</taxon>
        <taxon>Bacillati</taxon>
        <taxon>Actinomycetota</taxon>
        <taxon>Actinomycetes</taxon>
        <taxon>Micromonosporales</taxon>
        <taxon>Micromonosporaceae</taxon>
        <taxon>Actinocatenispora</taxon>
    </lineage>
</organism>
<reference evidence="4" key="1">
    <citation type="submission" date="2021-01" db="EMBL/GenBank/DDBJ databases">
        <title>Whole genome shotgun sequence of Actinocatenispora rupis NBRC 107355.</title>
        <authorList>
            <person name="Komaki H."/>
            <person name="Tamura T."/>
        </authorList>
    </citation>
    <scope>NUCLEOTIDE SEQUENCE</scope>
    <source>
        <strain evidence="4">NBRC 107355</strain>
    </source>
</reference>
<evidence type="ECO:0000256" key="2">
    <source>
        <dbReference type="SAM" id="Phobius"/>
    </source>
</evidence>
<dbReference type="RefSeq" id="WP_203664604.1">
    <property type="nucleotide sequence ID" value="NZ_BAAAZM010000026.1"/>
</dbReference>
<feature type="transmembrane region" description="Helical" evidence="2">
    <location>
        <begin position="182"/>
        <end position="203"/>
    </location>
</feature>
<dbReference type="InterPro" id="IPR050879">
    <property type="entry name" value="Acyltransferase_3"/>
</dbReference>
<keyword evidence="2" id="KW-0472">Membrane</keyword>
<dbReference type="PANTHER" id="PTHR23028">
    <property type="entry name" value="ACETYLTRANSFERASE"/>
    <property type="match status" value="1"/>
</dbReference>
<protein>
    <recommendedName>
        <fullName evidence="3">Acyltransferase 3 domain-containing protein</fullName>
    </recommendedName>
</protein>
<dbReference type="InterPro" id="IPR002656">
    <property type="entry name" value="Acyl_transf_3_dom"/>
</dbReference>
<gene>
    <name evidence="4" type="ORF">Aru02nite_69290</name>
</gene>
<feature type="region of interest" description="Disordered" evidence="1">
    <location>
        <begin position="1"/>
        <end position="23"/>
    </location>
</feature>
<dbReference type="GO" id="GO:0016020">
    <property type="term" value="C:membrane"/>
    <property type="evidence" value="ECO:0007669"/>
    <property type="project" value="TreeGrafter"/>
</dbReference>
<feature type="transmembrane region" description="Helical" evidence="2">
    <location>
        <begin position="101"/>
        <end position="119"/>
    </location>
</feature>
<evidence type="ECO:0000313" key="4">
    <source>
        <dbReference type="EMBL" id="GID16040.1"/>
    </source>
</evidence>
<dbReference type="EMBL" id="BOMB01000051">
    <property type="protein sequence ID" value="GID16040.1"/>
    <property type="molecule type" value="Genomic_DNA"/>
</dbReference>
<dbReference type="PANTHER" id="PTHR23028:SF53">
    <property type="entry name" value="ACYL_TRANSF_3 DOMAIN-CONTAINING PROTEIN"/>
    <property type="match status" value="1"/>
</dbReference>
<feature type="transmembrane region" description="Helical" evidence="2">
    <location>
        <begin position="59"/>
        <end position="80"/>
    </location>
</feature>
<feature type="transmembrane region" description="Helical" evidence="2">
    <location>
        <begin position="223"/>
        <end position="239"/>
    </location>
</feature>
<evidence type="ECO:0000256" key="1">
    <source>
        <dbReference type="SAM" id="MobiDB-lite"/>
    </source>
</evidence>
<accession>A0A8J3NGK0</accession>
<keyword evidence="2" id="KW-0812">Transmembrane</keyword>
<feature type="transmembrane region" description="Helical" evidence="2">
    <location>
        <begin position="244"/>
        <end position="263"/>
    </location>
</feature>
<feature type="transmembrane region" description="Helical" evidence="2">
    <location>
        <begin position="269"/>
        <end position="288"/>
    </location>
</feature>
<name>A0A8J3NGK0_9ACTN</name>
<feature type="domain" description="Acyltransferase 3" evidence="3">
    <location>
        <begin position="28"/>
        <end position="348"/>
    </location>
</feature>
<evidence type="ECO:0000313" key="5">
    <source>
        <dbReference type="Proteomes" id="UP000612808"/>
    </source>
</evidence>
<dbReference type="GO" id="GO:0016747">
    <property type="term" value="F:acyltransferase activity, transferring groups other than amino-acyl groups"/>
    <property type="evidence" value="ECO:0007669"/>
    <property type="project" value="InterPro"/>
</dbReference>
<keyword evidence="5" id="KW-1185">Reference proteome</keyword>
<keyword evidence="2" id="KW-1133">Transmembrane helix</keyword>
<feature type="transmembrane region" description="Helical" evidence="2">
    <location>
        <begin position="300"/>
        <end position="318"/>
    </location>
</feature>
<dbReference type="Pfam" id="PF01757">
    <property type="entry name" value="Acyl_transf_3"/>
    <property type="match status" value="1"/>
</dbReference>
<comment type="caution">
    <text evidence="4">The sequence shown here is derived from an EMBL/GenBank/DDBJ whole genome shotgun (WGS) entry which is preliminary data.</text>
</comment>
<feature type="transmembrane region" description="Helical" evidence="2">
    <location>
        <begin position="338"/>
        <end position="357"/>
    </location>
</feature>
<dbReference type="Proteomes" id="UP000612808">
    <property type="component" value="Unassembled WGS sequence"/>
</dbReference>
<proteinExistence type="predicted"/>